<dbReference type="PROSITE" id="PS50110">
    <property type="entry name" value="RESPONSE_REGULATORY"/>
    <property type="match status" value="1"/>
</dbReference>
<feature type="transmembrane region" description="Helical" evidence="8">
    <location>
        <begin position="59"/>
        <end position="77"/>
    </location>
</feature>
<dbReference type="InterPro" id="IPR036890">
    <property type="entry name" value="HATPase_C_sf"/>
</dbReference>
<dbReference type="SUPFAM" id="SSF55785">
    <property type="entry name" value="PYP-like sensor domain (PAS domain)"/>
    <property type="match status" value="1"/>
</dbReference>
<dbReference type="CDD" id="cd00082">
    <property type="entry name" value="HisKA"/>
    <property type="match status" value="1"/>
</dbReference>
<keyword evidence="4" id="KW-0902">Two-component regulatory system</keyword>
<evidence type="ECO:0000259" key="10">
    <source>
        <dbReference type="PROSITE" id="PS50110"/>
    </source>
</evidence>
<keyword evidence="11" id="KW-0808">Transferase</keyword>
<evidence type="ECO:0000256" key="6">
    <source>
        <dbReference type="SAM" id="Coils"/>
    </source>
</evidence>
<keyword evidence="12" id="KW-1185">Reference proteome</keyword>
<dbReference type="SUPFAM" id="SSF47384">
    <property type="entry name" value="Homodimeric domain of signal transducing histidine kinase"/>
    <property type="match status" value="1"/>
</dbReference>
<feature type="region of interest" description="Disordered" evidence="7">
    <location>
        <begin position="645"/>
        <end position="676"/>
    </location>
</feature>
<proteinExistence type="predicted"/>
<dbReference type="GO" id="GO:0000155">
    <property type="term" value="F:phosphorelay sensor kinase activity"/>
    <property type="evidence" value="ECO:0007669"/>
    <property type="project" value="InterPro"/>
</dbReference>
<dbReference type="InterPro" id="IPR001789">
    <property type="entry name" value="Sig_transdc_resp-reg_receiver"/>
</dbReference>
<sequence>MTNSSDPIHEEPKLEGEQRSAVANIMVWLQARPFLLVLLTALLFLIGVGLFWITPKLGFVAGLLWALVGILVTLLIGQHQAPLPVSVQTTEQDHENEQVELDLSSHLNLLDSELEKLHDQNWELREAELKYNALLNRQGDIIIQQGDDGTIHFANKAFDDWFDRGDKEIPFQCEEGSLVDMDPDHLVEDAGAMQEQNRERSDIRQYSQGQLNDTLLHEKLIETTQGPRWFRWTETLMRSAQRKETLRLIIARDITAYKRVEAASEAKSRFLATISHEMRTPLNGVIGMANLLEQTELNPEQISYVQALRQSGSSLLSLVNDVLDLSRVEAGKLTLKEDWTSPIQIVEEVAELLAPNAQGKGLSIASWMAPDLPEKVLLDPVRVRQILINLLGNAIKFTDSGAINISLELCLPAQAHELLGKELDLEQSLLHFSVRDTGIGIEVDELERLFEEFEQIDTGRSRRHDGAGLGLAISRHLAQLMQGDLMASSTPGKGSLFSLYLPVAALAQEETEDNAKPLKGKSLLGIDLTSADELAFRSYCQDWGLSFHSLTSQQWIAQEDNNLAPDHILINGADSERSQKILDVFDPEITGILTRPLPRRRIVLIEPSERSMIAQMRETGMTSYLVKPVRKSSLWAGLQGEAAVHTASEGVEPADEKPSAPITTESEAEQHDKETSDKLHVLLVEDNEINALLAKSILTKANIKVSMAQSGQQALELYDEQAEHPFDVALLDLHMPDMDGLSLFDQMKKRDQVTGCSIPKVAFTADALQETRKTCLAHGFADFIVKPVDPQNLINTVHATASQSNHK</sequence>
<dbReference type="InterPro" id="IPR005467">
    <property type="entry name" value="His_kinase_dom"/>
</dbReference>
<evidence type="ECO:0000256" key="2">
    <source>
        <dbReference type="ARBA" id="ARBA00012438"/>
    </source>
</evidence>
<dbReference type="PROSITE" id="PS50109">
    <property type="entry name" value="HIS_KIN"/>
    <property type="match status" value="1"/>
</dbReference>
<dbReference type="SUPFAM" id="SSF52172">
    <property type="entry name" value="CheY-like"/>
    <property type="match status" value="1"/>
</dbReference>
<dbReference type="PANTHER" id="PTHR45339">
    <property type="entry name" value="HYBRID SIGNAL TRANSDUCTION HISTIDINE KINASE J"/>
    <property type="match status" value="1"/>
</dbReference>
<keyword evidence="8" id="KW-0472">Membrane</keyword>
<dbReference type="SMART" id="SM00388">
    <property type="entry name" value="HisKA"/>
    <property type="match status" value="1"/>
</dbReference>
<keyword evidence="8" id="KW-0812">Transmembrane</keyword>
<keyword evidence="11" id="KW-0418">Kinase</keyword>
<comment type="catalytic activity">
    <reaction evidence="1">
        <text>ATP + protein L-histidine = ADP + protein N-phospho-L-histidine.</text>
        <dbReference type="EC" id="2.7.13.3"/>
    </reaction>
</comment>
<evidence type="ECO:0000313" key="12">
    <source>
        <dbReference type="Proteomes" id="UP000219439"/>
    </source>
</evidence>
<evidence type="ECO:0000256" key="7">
    <source>
        <dbReference type="SAM" id="MobiDB-lite"/>
    </source>
</evidence>
<dbReference type="Gene3D" id="3.40.50.2300">
    <property type="match status" value="1"/>
</dbReference>
<dbReference type="InterPro" id="IPR035965">
    <property type="entry name" value="PAS-like_dom_sf"/>
</dbReference>
<dbReference type="Proteomes" id="UP000219439">
    <property type="component" value="Unassembled WGS sequence"/>
</dbReference>
<feature type="domain" description="Histidine kinase" evidence="9">
    <location>
        <begin position="273"/>
        <end position="505"/>
    </location>
</feature>
<dbReference type="Gene3D" id="1.10.287.130">
    <property type="match status" value="1"/>
</dbReference>
<evidence type="ECO:0000256" key="8">
    <source>
        <dbReference type="SAM" id="Phobius"/>
    </source>
</evidence>
<feature type="modified residue" description="4-aspartylphosphate" evidence="5">
    <location>
        <position position="732"/>
    </location>
</feature>
<protein>
    <recommendedName>
        <fullName evidence="2">histidine kinase</fullName>
        <ecNumber evidence="2">2.7.13.3</ecNumber>
    </recommendedName>
</protein>
<dbReference type="Pfam" id="PF02518">
    <property type="entry name" value="HATPase_c"/>
    <property type="match status" value="1"/>
</dbReference>
<feature type="domain" description="Response regulatory" evidence="10">
    <location>
        <begin position="680"/>
        <end position="801"/>
    </location>
</feature>
<name>A0A285PEU1_9HYPH</name>
<dbReference type="SUPFAM" id="SSF55874">
    <property type="entry name" value="ATPase domain of HSP90 chaperone/DNA topoisomerase II/histidine kinase"/>
    <property type="match status" value="1"/>
</dbReference>
<evidence type="ECO:0000313" key="11">
    <source>
        <dbReference type="EMBL" id="SNZ19958.1"/>
    </source>
</evidence>
<feature type="coiled-coil region" evidence="6">
    <location>
        <begin position="107"/>
        <end position="137"/>
    </location>
</feature>
<dbReference type="OrthoDB" id="9810730at2"/>
<evidence type="ECO:0000256" key="3">
    <source>
        <dbReference type="ARBA" id="ARBA00022553"/>
    </source>
</evidence>
<dbReference type="InterPro" id="IPR036097">
    <property type="entry name" value="HisK_dim/P_sf"/>
</dbReference>
<dbReference type="CDD" id="cd16922">
    <property type="entry name" value="HATPase_EvgS-ArcB-TorS-like"/>
    <property type="match status" value="1"/>
</dbReference>
<dbReference type="SMART" id="SM00448">
    <property type="entry name" value="REC"/>
    <property type="match status" value="1"/>
</dbReference>
<reference evidence="11 12" key="1">
    <citation type="submission" date="2017-09" db="EMBL/GenBank/DDBJ databases">
        <authorList>
            <person name="Ehlers B."/>
            <person name="Leendertz F.H."/>
        </authorList>
    </citation>
    <scope>NUCLEOTIDE SEQUENCE [LARGE SCALE GENOMIC DNA]</scope>
    <source>
        <strain evidence="11 12">DSM 18289</strain>
    </source>
</reference>
<accession>A0A285PEU1</accession>
<organism evidence="11 12">
    <name type="scientific">Cohaesibacter gelatinilyticus</name>
    <dbReference type="NCBI Taxonomy" id="372072"/>
    <lineage>
        <taxon>Bacteria</taxon>
        <taxon>Pseudomonadati</taxon>
        <taxon>Pseudomonadota</taxon>
        <taxon>Alphaproteobacteria</taxon>
        <taxon>Hyphomicrobiales</taxon>
        <taxon>Cohaesibacteraceae</taxon>
    </lineage>
</organism>
<gene>
    <name evidence="11" type="ORF">SAMN06265368_3054</name>
</gene>
<dbReference type="Gene3D" id="3.30.565.10">
    <property type="entry name" value="Histidine kinase-like ATPase, C-terminal domain"/>
    <property type="match status" value="1"/>
</dbReference>
<dbReference type="PANTHER" id="PTHR45339:SF1">
    <property type="entry name" value="HYBRID SIGNAL TRANSDUCTION HISTIDINE KINASE J"/>
    <property type="match status" value="1"/>
</dbReference>
<dbReference type="PRINTS" id="PR00344">
    <property type="entry name" value="BCTRLSENSOR"/>
</dbReference>
<dbReference type="EMBL" id="OBEL01000003">
    <property type="protein sequence ID" value="SNZ19958.1"/>
    <property type="molecule type" value="Genomic_DNA"/>
</dbReference>
<dbReference type="FunFam" id="3.30.565.10:FF:000010">
    <property type="entry name" value="Sensor histidine kinase RcsC"/>
    <property type="match status" value="1"/>
</dbReference>
<dbReference type="RefSeq" id="WP_097154314.1">
    <property type="nucleotide sequence ID" value="NZ_OBEL01000003.1"/>
</dbReference>
<dbReference type="EC" id="2.7.13.3" evidence="2"/>
<dbReference type="InterPro" id="IPR011006">
    <property type="entry name" value="CheY-like_superfamily"/>
</dbReference>
<dbReference type="CDD" id="cd17546">
    <property type="entry name" value="REC_hyHK_CKI1_RcsC-like"/>
    <property type="match status" value="1"/>
</dbReference>
<evidence type="ECO:0000256" key="5">
    <source>
        <dbReference type="PROSITE-ProRule" id="PRU00169"/>
    </source>
</evidence>
<dbReference type="Pfam" id="PF00512">
    <property type="entry name" value="HisKA"/>
    <property type="match status" value="1"/>
</dbReference>
<dbReference type="AlphaFoldDB" id="A0A285PEU1"/>
<keyword evidence="6" id="KW-0175">Coiled coil</keyword>
<feature type="transmembrane region" description="Helical" evidence="8">
    <location>
        <begin position="34"/>
        <end position="53"/>
    </location>
</feature>
<dbReference type="SMART" id="SM00387">
    <property type="entry name" value="HATPase_c"/>
    <property type="match status" value="1"/>
</dbReference>
<dbReference type="Gene3D" id="3.30.450.20">
    <property type="entry name" value="PAS domain"/>
    <property type="match status" value="1"/>
</dbReference>
<dbReference type="InterPro" id="IPR003661">
    <property type="entry name" value="HisK_dim/P_dom"/>
</dbReference>
<evidence type="ECO:0000259" key="9">
    <source>
        <dbReference type="PROSITE" id="PS50109"/>
    </source>
</evidence>
<evidence type="ECO:0000256" key="1">
    <source>
        <dbReference type="ARBA" id="ARBA00000085"/>
    </source>
</evidence>
<dbReference type="InterPro" id="IPR004358">
    <property type="entry name" value="Sig_transdc_His_kin-like_C"/>
</dbReference>
<dbReference type="Pfam" id="PF00072">
    <property type="entry name" value="Response_reg"/>
    <property type="match status" value="1"/>
</dbReference>
<dbReference type="InterPro" id="IPR003594">
    <property type="entry name" value="HATPase_dom"/>
</dbReference>
<keyword evidence="8" id="KW-1133">Transmembrane helix</keyword>
<keyword evidence="3 5" id="KW-0597">Phosphoprotein</keyword>
<evidence type="ECO:0000256" key="4">
    <source>
        <dbReference type="ARBA" id="ARBA00023012"/>
    </source>
</evidence>